<reference evidence="1" key="2">
    <citation type="submission" date="2020-09" db="EMBL/GenBank/DDBJ databases">
        <authorList>
            <person name="Sun Q."/>
            <person name="Ohkuma M."/>
        </authorList>
    </citation>
    <scope>NUCLEOTIDE SEQUENCE</scope>
    <source>
        <strain evidence="1">JCM 17251</strain>
    </source>
</reference>
<dbReference type="EMBL" id="BMOS01000007">
    <property type="protein sequence ID" value="GGN54914.1"/>
    <property type="molecule type" value="Genomic_DNA"/>
</dbReference>
<protein>
    <recommendedName>
        <fullName evidence="3">Phage portal protein</fullName>
    </recommendedName>
</protein>
<comment type="caution">
    <text evidence="1">The sequence shown here is derived from an EMBL/GenBank/DDBJ whole genome shotgun (WGS) entry which is preliminary data.</text>
</comment>
<accession>A0A918D0Q4</accession>
<sequence length="406" mass="45294">MQGIDYLRKKLDVYRRGALYRQKVYDMKNVDISPGITIPDRLRQQYRAFLGWGAKAVDSLADRLVFREFANDNFNINEIFQMNSADILFDDAKLSALINSCSFIYISEGEDNLPRLQVIQGSEATGILDPVTRLLSEGYAVLERDEYGKPSQELYFVTGRTDLFINGDLADSVDNSAPAPLLVPIIHRPDSTKPFGRSRITPSAIYYQKYAKRTLERADITAEFYSWPQKYVVGTSQDSEAMDNWKATVASFLEFTKDDDGDIPKLGQFNVPSMSPFVEQLRTAASGFAGETGLTLDDLGFPSDNPSSAEAIKASHETLRLAAEKAQRDFSSGFLNVGYLAASLRDNVPYKRNQLYNTKAKWEPVFKPDASTISLIGDGAIKINQAVPGYFNNNNLQDLTGIEGDE</sequence>
<evidence type="ECO:0000313" key="1">
    <source>
        <dbReference type="EMBL" id="GGN54914.1"/>
    </source>
</evidence>
<evidence type="ECO:0008006" key="3">
    <source>
        <dbReference type="Google" id="ProtNLM"/>
    </source>
</evidence>
<dbReference type="RefSeq" id="WP_229782599.1">
    <property type="nucleotide sequence ID" value="NZ_BMOS01000007.1"/>
</dbReference>
<reference evidence="1" key="1">
    <citation type="journal article" date="2014" name="Int. J. Syst. Evol. Microbiol.">
        <title>Complete genome sequence of Corynebacterium casei LMG S-19264T (=DSM 44701T), isolated from a smear-ripened cheese.</title>
        <authorList>
            <consortium name="US DOE Joint Genome Institute (JGI-PGF)"/>
            <person name="Walter F."/>
            <person name="Albersmeier A."/>
            <person name="Kalinowski J."/>
            <person name="Ruckert C."/>
        </authorList>
    </citation>
    <scope>NUCLEOTIDE SEQUENCE</scope>
    <source>
        <strain evidence="1">JCM 17251</strain>
    </source>
</reference>
<proteinExistence type="predicted"/>
<organism evidence="1 2">
    <name type="scientific">Oceanobacillus indicireducens</name>
    <dbReference type="NCBI Taxonomy" id="1004261"/>
    <lineage>
        <taxon>Bacteria</taxon>
        <taxon>Bacillati</taxon>
        <taxon>Bacillota</taxon>
        <taxon>Bacilli</taxon>
        <taxon>Bacillales</taxon>
        <taxon>Bacillaceae</taxon>
        <taxon>Oceanobacillus</taxon>
    </lineage>
</organism>
<evidence type="ECO:0000313" key="2">
    <source>
        <dbReference type="Proteomes" id="UP000624041"/>
    </source>
</evidence>
<dbReference type="AlphaFoldDB" id="A0A918D0Q4"/>
<name>A0A918D0Q4_9BACI</name>
<keyword evidence="2" id="KW-1185">Reference proteome</keyword>
<dbReference type="Proteomes" id="UP000624041">
    <property type="component" value="Unassembled WGS sequence"/>
</dbReference>
<gene>
    <name evidence="1" type="ORF">GCM10007971_13180</name>
</gene>